<organism evidence="2 3">
    <name type="scientific">Deinococcus aetherius</name>
    <dbReference type="NCBI Taxonomy" id="200252"/>
    <lineage>
        <taxon>Bacteria</taxon>
        <taxon>Thermotogati</taxon>
        <taxon>Deinococcota</taxon>
        <taxon>Deinococci</taxon>
        <taxon>Deinococcales</taxon>
        <taxon>Deinococcaceae</taxon>
        <taxon>Deinococcus</taxon>
    </lineage>
</organism>
<geneLocation type="plasmid" evidence="2 3">
    <name>pDAETH-2</name>
</geneLocation>
<keyword evidence="3" id="KW-1185">Reference proteome</keyword>
<feature type="region of interest" description="Disordered" evidence="1">
    <location>
        <begin position="1"/>
        <end position="26"/>
    </location>
</feature>
<name>A0ABN6RLQ5_9DEIO</name>
<dbReference type="EMBL" id="AP026562">
    <property type="protein sequence ID" value="BDP44233.1"/>
    <property type="molecule type" value="Genomic_DNA"/>
</dbReference>
<gene>
    <name evidence="2" type="ORF">DAETH_42020</name>
</gene>
<dbReference type="Proteomes" id="UP001064971">
    <property type="component" value="Plasmid pDAETH-2"/>
</dbReference>
<feature type="compositionally biased region" description="Basic and acidic residues" evidence="1">
    <location>
        <begin position="39"/>
        <end position="60"/>
    </location>
</feature>
<protein>
    <submittedName>
        <fullName evidence="2">Uncharacterized protein</fullName>
    </submittedName>
</protein>
<evidence type="ECO:0000313" key="3">
    <source>
        <dbReference type="Proteomes" id="UP001064971"/>
    </source>
</evidence>
<keyword evidence="2" id="KW-0614">Plasmid</keyword>
<sequence length="81" mass="8494">MARIQPSLTHKHGEAGVEGGHALNLAPGGVAGTQALLSFRKDKPPSTDIRDRERTGDFRGGELPGAVLKRLGASSKDFSEA</sequence>
<reference evidence="2" key="1">
    <citation type="submission" date="2022-07" db="EMBL/GenBank/DDBJ databases">
        <title>Complete Genome Sequence of the Radioresistant Bacterium Deinococcus aetherius ST0316, Isolated from the Air Dust collected in Lower Stratosphere above Japan.</title>
        <authorList>
            <person name="Satoh K."/>
            <person name="Hagiwara K."/>
            <person name="Katsumata K."/>
            <person name="Kubo A."/>
            <person name="Yokobori S."/>
            <person name="Yamagishi A."/>
            <person name="Oono Y."/>
            <person name="Narumi I."/>
        </authorList>
    </citation>
    <scope>NUCLEOTIDE SEQUENCE</scope>
    <source>
        <strain evidence="2">ST0316</strain>
        <plasmid evidence="2">pDAETH-2</plasmid>
    </source>
</reference>
<feature type="region of interest" description="Disordered" evidence="1">
    <location>
        <begin position="38"/>
        <end position="64"/>
    </location>
</feature>
<accession>A0ABN6RLQ5</accession>
<proteinExistence type="predicted"/>
<evidence type="ECO:0000313" key="2">
    <source>
        <dbReference type="EMBL" id="BDP44233.1"/>
    </source>
</evidence>
<evidence type="ECO:0000256" key="1">
    <source>
        <dbReference type="SAM" id="MobiDB-lite"/>
    </source>
</evidence>